<protein>
    <recommendedName>
        <fullName evidence="3">Prenyltransferase and squalene oxidase repeat protein</fullName>
    </recommendedName>
</protein>
<reference evidence="1 2" key="1">
    <citation type="submission" date="2018-03" db="EMBL/GenBank/DDBJ databases">
        <title>Draft Genome Sequences of the Obligatory Marine Myxobacteria Enhygromyxa salina SWB005.</title>
        <authorList>
            <person name="Poehlein A."/>
            <person name="Moghaddam J.A."/>
            <person name="Harms H."/>
            <person name="Alanjari M."/>
            <person name="Koenig G.M."/>
            <person name="Daniel R."/>
            <person name="Schaeberle T.F."/>
        </authorList>
    </citation>
    <scope>NUCLEOTIDE SEQUENCE [LARGE SCALE GENOMIC DNA]</scope>
    <source>
        <strain evidence="1 2">SWB005</strain>
    </source>
</reference>
<evidence type="ECO:0008006" key="3">
    <source>
        <dbReference type="Google" id="ProtNLM"/>
    </source>
</evidence>
<dbReference type="InterPro" id="IPR008930">
    <property type="entry name" value="Terpenoid_cyclase/PrenylTrfase"/>
</dbReference>
<dbReference type="Gene3D" id="1.50.10.20">
    <property type="match status" value="1"/>
</dbReference>
<evidence type="ECO:0000313" key="1">
    <source>
        <dbReference type="EMBL" id="PRQ02412.1"/>
    </source>
</evidence>
<evidence type="ECO:0000313" key="2">
    <source>
        <dbReference type="Proteomes" id="UP000237968"/>
    </source>
</evidence>
<dbReference type="Proteomes" id="UP000237968">
    <property type="component" value="Unassembled WGS sequence"/>
</dbReference>
<accession>A0A2S9YBH9</accession>
<name>A0A2S9YBH9_9BACT</name>
<organism evidence="1 2">
    <name type="scientific">Enhygromyxa salina</name>
    <dbReference type="NCBI Taxonomy" id="215803"/>
    <lineage>
        <taxon>Bacteria</taxon>
        <taxon>Pseudomonadati</taxon>
        <taxon>Myxococcota</taxon>
        <taxon>Polyangia</taxon>
        <taxon>Nannocystales</taxon>
        <taxon>Nannocystaceae</taxon>
        <taxon>Enhygromyxa</taxon>
    </lineage>
</organism>
<dbReference type="SUPFAM" id="SSF48239">
    <property type="entry name" value="Terpenoid cyclases/Protein prenyltransferases"/>
    <property type="match status" value="1"/>
</dbReference>
<sequence length="310" mass="33487">MLTPDHVEDAMSRGLAWLADVQEGDGDIPVFACRRRDLSGRRHLDSSPFNAAHILEGVRACGGPEAGAIAAGLEAYLWREASPGGTWSYFARKTGRKIDDDLDDTSCCAALLRGGERDRDLASNRELILANRDEHGRFKTWLRPPEARNDVDSVVNANVLWYLGDHEGTRAAAAWLCELVRSGAEAPTVLYYENRLTLYFALARALAGGASGLAPVRAPILDRLERVELGALDAVELAFCCRAAQDLDGPAELRARLLEALLGRQAADGSFPAAPVWNGPEHPAPRSVWWAGEPLTIGLALGCLAAARGR</sequence>
<dbReference type="AlphaFoldDB" id="A0A2S9YBH9"/>
<comment type="caution">
    <text evidence="1">The sequence shown here is derived from an EMBL/GenBank/DDBJ whole genome shotgun (WGS) entry which is preliminary data.</text>
</comment>
<dbReference type="EMBL" id="PVNK01000119">
    <property type="protein sequence ID" value="PRQ02412.1"/>
    <property type="molecule type" value="Genomic_DNA"/>
</dbReference>
<gene>
    <name evidence="1" type="ORF">ENSA5_23390</name>
</gene>
<proteinExistence type="predicted"/>
<keyword evidence="2" id="KW-1185">Reference proteome</keyword>